<dbReference type="SMART" id="SM00116">
    <property type="entry name" value="CBS"/>
    <property type="match status" value="2"/>
</dbReference>
<gene>
    <name evidence="3" type="ORF">LCGC14_1938670</name>
</gene>
<dbReference type="PROSITE" id="PS51371">
    <property type="entry name" value="CBS"/>
    <property type="match status" value="2"/>
</dbReference>
<feature type="domain" description="CBS" evidence="2">
    <location>
        <begin position="167"/>
        <end position="224"/>
    </location>
</feature>
<dbReference type="EMBL" id="LAZR01020942">
    <property type="protein sequence ID" value="KKL87043.1"/>
    <property type="molecule type" value="Genomic_DNA"/>
</dbReference>
<dbReference type="PANTHER" id="PTHR43021:SF2">
    <property type="entry name" value="CATION_H+ EXCHANGER DOMAIN-CONTAINING PROTEIN"/>
    <property type="match status" value="1"/>
</dbReference>
<evidence type="ECO:0000259" key="2">
    <source>
        <dbReference type="PROSITE" id="PS51371"/>
    </source>
</evidence>
<dbReference type="InterPro" id="IPR038770">
    <property type="entry name" value="Na+/solute_symporter_sf"/>
</dbReference>
<dbReference type="PANTHER" id="PTHR43021">
    <property type="entry name" value="NA(+)/H(+) ANTIPORTER-RELATED"/>
    <property type="match status" value="1"/>
</dbReference>
<comment type="caution">
    <text evidence="3">The sequence shown here is derived from an EMBL/GenBank/DDBJ whole genome shotgun (WGS) entry which is preliminary data.</text>
</comment>
<organism evidence="3">
    <name type="scientific">marine sediment metagenome</name>
    <dbReference type="NCBI Taxonomy" id="412755"/>
    <lineage>
        <taxon>unclassified sequences</taxon>
        <taxon>metagenomes</taxon>
        <taxon>ecological metagenomes</taxon>
    </lineage>
</organism>
<protein>
    <recommendedName>
        <fullName evidence="2">CBS domain-containing protein</fullName>
    </recommendedName>
</protein>
<dbReference type="SUPFAM" id="SSF54631">
    <property type="entry name" value="CBS-domain pair"/>
    <property type="match status" value="1"/>
</dbReference>
<feature type="non-terminal residue" evidence="3">
    <location>
        <position position="1"/>
    </location>
</feature>
<feature type="transmembrane region" description="Helical" evidence="1">
    <location>
        <begin position="47"/>
        <end position="71"/>
    </location>
</feature>
<proteinExistence type="predicted"/>
<feature type="transmembrane region" description="Helical" evidence="1">
    <location>
        <begin position="83"/>
        <end position="104"/>
    </location>
</feature>
<dbReference type="Pfam" id="PF00571">
    <property type="entry name" value="CBS"/>
    <property type="match status" value="2"/>
</dbReference>
<evidence type="ECO:0000313" key="3">
    <source>
        <dbReference type="EMBL" id="KKL87043.1"/>
    </source>
</evidence>
<dbReference type="Gene3D" id="1.20.1530.20">
    <property type="match status" value="1"/>
</dbReference>
<keyword evidence="1" id="KW-0472">Membrane</keyword>
<reference evidence="3" key="1">
    <citation type="journal article" date="2015" name="Nature">
        <title>Complex archaea that bridge the gap between prokaryotes and eukaryotes.</title>
        <authorList>
            <person name="Spang A."/>
            <person name="Saw J.H."/>
            <person name="Jorgensen S.L."/>
            <person name="Zaremba-Niedzwiedzka K."/>
            <person name="Martijn J."/>
            <person name="Lind A.E."/>
            <person name="van Eijk R."/>
            <person name="Schleper C."/>
            <person name="Guy L."/>
            <person name="Ettema T.J."/>
        </authorList>
    </citation>
    <scope>NUCLEOTIDE SEQUENCE</scope>
</reference>
<evidence type="ECO:0000256" key="1">
    <source>
        <dbReference type="SAM" id="Phobius"/>
    </source>
</evidence>
<dbReference type="InterPro" id="IPR000644">
    <property type="entry name" value="CBS_dom"/>
</dbReference>
<dbReference type="AlphaFoldDB" id="A0A0F9FL79"/>
<feature type="domain" description="CBS" evidence="2">
    <location>
        <begin position="233"/>
        <end position="292"/>
    </location>
</feature>
<sequence length="299" mass="31889">FGVALVNLAPRRSQQAFGIVEHFAAPIYVLFFVIAGARMHIGGMEGWMWWLALPYTLGRIAAKVGGSYLGARWAGAGSTVRRYLGLCMFCQGGVAIGLSILASVRFAEVGPIGVKIGDAILLIVAATTFVVELIGPPAVKIALKKAGEIGLDVTEEDLINAYHVRDMVDRDAPVFAEGAMLGTILRTVSETAATAYPVADSNGRLVGVITLEELKSSFGSEELTDWLVAIDVMQPAADVIAEGAPLSEAVTRMREQHLEYLPVVTGEDNASLVGMLELRAVQRSLSGEVLRRHRQADGG</sequence>
<keyword evidence="1" id="KW-0812">Transmembrane</keyword>
<dbReference type="Gene3D" id="3.10.580.10">
    <property type="entry name" value="CBS-domain"/>
    <property type="match status" value="1"/>
</dbReference>
<feature type="transmembrane region" description="Helical" evidence="1">
    <location>
        <begin position="116"/>
        <end position="135"/>
    </location>
</feature>
<feature type="transmembrane region" description="Helical" evidence="1">
    <location>
        <begin position="19"/>
        <end position="41"/>
    </location>
</feature>
<keyword evidence="1" id="KW-1133">Transmembrane helix</keyword>
<name>A0A0F9FL79_9ZZZZ</name>
<dbReference type="InterPro" id="IPR046342">
    <property type="entry name" value="CBS_dom_sf"/>
</dbReference>
<accession>A0A0F9FL79</accession>
<dbReference type="CDD" id="cd02205">
    <property type="entry name" value="CBS_pair_SF"/>
    <property type="match status" value="1"/>
</dbReference>